<feature type="domain" description="Alcohol dehydrogenase-like C-terminal" evidence="2">
    <location>
        <begin position="175"/>
        <end position="302"/>
    </location>
</feature>
<keyword evidence="1" id="KW-0560">Oxidoreductase</keyword>
<proteinExistence type="predicted"/>
<dbReference type="PANTHER" id="PTHR43401">
    <property type="entry name" value="L-THREONINE 3-DEHYDROGENASE"/>
    <property type="match status" value="1"/>
</dbReference>
<dbReference type="SUPFAM" id="SSF51735">
    <property type="entry name" value="NAD(P)-binding Rossmann-fold domains"/>
    <property type="match status" value="1"/>
</dbReference>
<dbReference type="InterPro" id="IPR013154">
    <property type="entry name" value="ADH-like_N"/>
</dbReference>
<organism evidence="4 5">
    <name type="scientific">Candidatus Anaerostipes avistercoris</name>
    <dbReference type="NCBI Taxonomy" id="2838462"/>
    <lineage>
        <taxon>Bacteria</taxon>
        <taxon>Bacillati</taxon>
        <taxon>Bacillota</taxon>
        <taxon>Clostridia</taxon>
        <taxon>Lachnospirales</taxon>
        <taxon>Lachnospiraceae</taxon>
        <taxon>Anaerostipes</taxon>
    </lineage>
</organism>
<evidence type="ECO:0000313" key="4">
    <source>
        <dbReference type="EMBL" id="HJC50428.1"/>
    </source>
</evidence>
<dbReference type="InterPro" id="IPR036291">
    <property type="entry name" value="NAD(P)-bd_dom_sf"/>
</dbReference>
<dbReference type="InterPro" id="IPR050129">
    <property type="entry name" value="Zn_alcohol_dh"/>
</dbReference>
<dbReference type="Gene3D" id="3.40.50.720">
    <property type="entry name" value="NAD(P)-binding Rossmann-like Domain"/>
    <property type="match status" value="1"/>
</dbReference>
<reference evidence="4" key="1">
    <citation type="journal article" date="2021" name="PeerJ">
        <title>Extensive microbial diversity within the chicken gut microbiome revealed by metagenomics and culture.</title>
        <authorList>
            <person name="Gilroy R."/>
            <person name="Ravi A."/>
            <person name="Getino M."/>
            <person name="Pursley I."/>
            <person name="Horton D.L."/>
            <person name="Alikhan N.F."/>
            <person name="Baker D."/>
            <person name="Gharbi K."/>
            <person name="Hall N."/>
            <person name="Watson M."/>
            <person name="Adriaenssens E.M."/>
            <person name="Foster-Nyarko E."/>
            <person name="Jarju S."/>
            <person name="Secka A."/>
            <person name="Antonio M."/>
            <person name="Oren A."/>
            <person name="Chaudhuri R.R."/>
            <person name="La Ragione R."/>
            <person name="Hildebrand F."/>
            <person name="Pallen M.J."/>
        </authorList>
    </citation>
    <scope>NUCLEOTIDE SEQUENCE</scope>
    <source>
        <strain evidence="4">ChiSjej3B21-8574</strain>
    </source>
</reference>
<dbReference type="PANTHER" id="PTHR43401:SF2">
    <property type="entry name" value="L-THREONINE 3-DEHYDROGENASE"/>
    <property type="match status" value="1"/>
</dbReference>
<dbReference type="EMBL" id="DWWD01000029">
    <property type="protein sequence ID" value="HJC50428.1"/>
    <property type="molecule type" value="Genomic_DNA"/>
</dbReference>
<dbReference type="SUPFAM" id="SSF50129">
    <property type="entry name" value="GroES-like"/>
    <property type="match status" value="1"/>
</dbReference>
<evidence type="ECO:0000313" key="5">
    <source>
        <dbReference type="Proteomes" id="UP000823904"/>
    </source>
</evidence>
<evidence type="ECO:0000259" key="2">
    <source>
        <dbReference type="Pfam" id="PF00107"/>
    </source>
</evidence>
<gene>
    <name evidence="4" type="ORF">H9754_07675</name>
</gene>
<name>A0A9D2T801_9FIRM</name>
<dbReference type="Pfam" id="PF00107">
    <property type="entry name" value="ADH_zinc_N"/>
    <property type="match status" value="1"/>
</dbReference>
<dbReference type="GO" id="GO:0016491">
    <property type="term" value="F:oxidoreductase activity"/>
    <property type="evidence" value="ECO:0007669"/>
    <property type="project" value="UniProtKB-KW"/>
</dbReference>
<dbReference type="AlphaFoldDB" id="A0A9D2T801"/>
<dbReference type="InterPro" id="IPR013149">
    <property type="entry name" value="ADH-like_C"/>
</dbReference>
<sequence>MKAALMYGPNDIRIEEIDRPECPRGGFILKVMAVGLCGSDIRNLITDSANGKYPHIYGHEITGIVDEVSETCTEYHVGDRLYIYPADHCMKCEACRTGHSEMCENLGNNLIRPGGFADYYAVLPRQIQRDAIYRIPDGISYDRASLGEPLSSVYACQDNIHVGFGDTIVIIGAGPIGCFHAKLAKLRGAKKVIMVEINDKRLEMAKQFGVDHVINSIKTDPVGAVRMLTDGKGADKVISANPSTSAQSQSIFMAKRTGIVVFFGGVAKRALTKLDTNYIHYNGLWIYGHYGSNSIQVQKSFELAISDEFEAEQFITHILPLSKICEGIELTKSGEAIKVILHPNESDSQ</sequence>
<dbReference type="Gene3D" id="3.90.180.10">
    <property type="entry name" value="Medium-chain alcohol dehydrogenases, catalytic domain"/>
    <property type="match status" value="1"/>
</dbReference>
<reference evidence="4" key="2">
    <citation type="submission" date="2021-04" db="EMBL/GenBank/DDBJ databases">
        <authorList>
            <person name="Gilroy R."/>
        </authorList>
    </citation>
    <scope>NUCLEOTIDE SEQUENCE</scope>
    <source>
        <strain evidence="4">ChiSjej3B21-8574</strain>
    </source>
</reference>
<comment type="caution">
    <text evidence="4">The sequence shown here is derived from an EMBL/GenBank/DDBJ whole genome shotgun (WGS) entry which is preliminary data.</text>
</comment>
<accession>A0A9D2T801</accession>
<dbReference type="InterPro" id="IPR011032">
    <property type="entry name" value="GroES-like_sf"/>
</dbReference>
<feature type="domain" description="Alcohol dehydrogenase-like N-terminal" evidence="3">
    <location>
        <begin position="27"/>
        <end position="125"/>
    </location>
</feature>
<evidence type="ECO:0000256" key="1">
    <source>
        <dbReference type="ARBA" id="ARBA00023002"/>
    </source>
</evidence>
<protein>
    <submittedName>
        <fullName evidence="4">Zinc-binding dehydrogenase</fullName>
    </submittedName>
</protein>
<dbReference type="Proteomes" id="UP000823904">
    <property type="component" value="Unassembled WGS sequence"/>
</dbReference>
<dbReference type="Pfam" id="PF08240">
    <property type="entry name" value="ADH_N"/>
    <property type="match status" value="1"/>
</dbReference>
<evidence type="ECO:0000259" key="3">
    <source>
        <dbReference type="Pfam" id="PF08240"/>
    </source>
</evidence>